<dbReference type="Gene3D" id="3.90.1150.30">
    <property type="match status" value="1"/>
</dbReference>
<protein>
    <submittedName>
        <fullName evidence="1">MmcQ/YjbR family DNA-binding protein</fullName>
    </submittedName>
</protein>
<dbReference type="RefSeq" id="WP_146322073.1">
    <property type="nucleotide sequence ID" value="NZ_CP042305.1"/>
</dbReference>
<keyword evidence="1" id="KW-0238">DNA-binding</keyword>
<dbReference type="Pfam" id="PF04237">
    <property type="entry name" value="YjbR"/>
    <property type="match status" value="1"/>
</dbReference>
<dbReference type="SUPFAM" id="SSF142906">
    <property type="entry name" value="YjbR-like"/>
    <property type="match status" value="1"/>
</dbReference>
<dbReference type="EMBL" id="CP042305">
    <property type="protein sequence ID" value="QDZ16069.1"/>
    <property type="molecule type" value="Genomic_DNA"/>
</dbReference>
<proteinExistence type="predicted"/>
<sequence length="132" mass="15014">MSEVGWDDVRELALALPDTDETTSWGHAFWRVHGKGFVWERPLRKPDLQALGITEQPGPVLGAKVDDEATKLALVEVDPTLFFTTPHFDGYPSVLVWLDRVPARRLEEIVTDAWLATAPMRLRREWLDAHAE</sequence>
<evidence type="ECO:0000313" key="2">
    <source>
        <dbReference type="Proteomes" id="UP000320216"/>
    </source>
</evidence>
<dbReference type="GO" id="GO:0003677">
    <property type="term" value="F:DNA binding"/>
    <property type="evidence" value="ECO:0007669"/>
    <property type="project" value="UniProtKB-KW"/>
</dbReference>
<evidence type="ECO:0000313" key="1">
    <source>
        <dbReference type="EMBL" id="QDZ16069.1"/>
    </source>
</evidence>
<dbReference type="InterPro" id="IPR038056">
    <property type="entry name" value="YjbR-like_sf"/>
</dbReference>
<dbReference type="KEGG" id="huw:FPZ11_15995"/>
<accession>A0A5B8M7A4</accession>
<gene>
    <name evidence="1" type="ORF">FPZ11_15995</name>
</gene>
<dbReference type="InterPro" id="IPR058532">
    <property type="entry name" value="YjbR/MT2646/Rv2570-like"/>
</dbReference>
<dbReference type="AlphaFoldDB" id="A0A5B8M7A4"/>
<dbReference type="OrthoDB" id="954305at2"/>
<reference evidence="1 2" key="1">
    <citation type="submission" date="2019-07" db="EMBL/GenBank/DDBJ databases">
        <title>Full genome sequence of Humibacter sp. WJ7-1.</title>
        <authorList>
            <person name="Im W.-T."/>
        </authorList>
    </citation>
    <scope>NUCLEOTIDE SEQUENCE [LARGE SCALE GENOMIC DNA]</scope>
    <source>
        <strain evidence="1 2">WJ7-1</strain>
    </source>
</reference>
<organism evidence="1 2">
    <name type="scientific">Humibacter ginsenosidimutans</name>
    <dbReference type="NCBI Taxonomy" id="2599293"/>
    <lineage>
        <taxon>Bacteria</taxon>
        <taxon>Bacillati</taxon>
        <taxon>Actinomycetota</taxon>
        <taxon>Actinomycetes</taxon>
        <taxon>Micrococcales</taxon>
        <taxon>Microbacteriaceae</taxon>
        <taxon>Humibacter</taxon>
    </lineage>
</organism>
<keyword evidence="2" id="KW-1185">Reference proteome</keyword>
<name>A0A5B8M7A4_9MICO</name>
<dbReference type="Proteomes" id="UP000320216">
    <property type="component" value="Chromosome"/>
</dbReference>